<comment type="caution">
    <text evidence="1">The sequence shown here is derived from an EMBL/GenBank/DDBJ whole genome shotgun (WGS) entry which is preliminary data.</text>
</comment>
<sequence length="141" mass="16096">MLLSSTNKNEKVVLGLLSLNIKNTETDLTASEILENYRQSEDFELYLYKDPETDNFVGLLGAEHRFANQEDGKVQETILINRISVIPSFEDEAIDYQMYKSLKMMYPQAQISGAIQYHTLDQVASFAARYQAENDPSSEED</sequence>
<name>A0AAJ1Q4Q4_9LACT</name>
<dbReference type="RefSeq" id="WP_006907507.1">
    <property type="nucleotide sequence ID" value="NZ_CAUPDI010000009.1"/>
</dbReference>
<dbReference type="AlphaFoldDB" id="A0AAJ1Q4Q4"/>
<reference evidence="1" key="1">
    <citation type="submission" date="2023-05" db="EMBL/GenBank/DDBJ databases">
        <title>Cataloging the Phylogenetic Diversity of Human Bladder Bacteria.</title>
        <authorList>
            <person name="Du J."/>
        </authorList>
    </citation>
    <scope>NUCLEOTIDE SEQUENCE</scope>
    <source>
        <strain evidence="1">UMB1231</strain>
    </source>
</reference>
<gene>
    <name evidence="1" type="ORF">QP433_00600</name>
</gene>
<organism evidence="1 2">
    <name type="scientific">Facklamia hominis</name>
    <dbReference type="NCBI Taxonomy" id="178214"/>
    <lineage>
        <taxon>Bacteria</taxon>
        <taxon>Bacillati</taxon>
        <taxon>Bacillota</taxon>
        <taxon>Bacilli</taxon>
        <taxon>Lactobacillales</taxon>
        <taxon>Aerococcaceae</taxon>
        <taxon>Facklamia</taxon>
    </lineage>
</organism>
<accession>A0AAJ1Q4Q4</accession>
<protein>
    <submittedName>
        <fullName evidence="1">Uncharacterized protein</fullName>
    </submittedName>
</protein>
<dbReference type="Proteomes" id="UP001229251">
    <property type="component" value="Unassembled WGS sequence"/>
</dbReference>
<proteinExistence type="predicted"/>
<evidence type="ECO:0000313" key="2">
    <source>
        <dbReference type="Proteomes" id="UP001229251"/>
    </source>
</evidence>
<dbReference type="EMBL" id="JASOOE010000001">
    <property type="protein sequence ID" value="MDK7186477.1"/>
    <property type="molecule type" value="Genomic_DNA"/>
</dbReference>
<evidence type="ECO:0000313" key="1">
    <source>
        <dbReference type="EMBL" id="MDK7186477.1"/>
    </source>
</evidence>